<feature type="region of interest" description="Disordered" evidence="1">
    <location>
        <begin position="281"/>
        <end position="313"/>
    </location>
</feature>
<dbReference type="EMBL" id="JBDFQZ010000002">
    <property type="protein sequence ID" value="KAK9747636.1"/>
    <property type="molecule type" value="Genomic_DNA"/>
</dbReference>
<feature type="compositionally biased region" description="Polar residues" evidence="1">
    <location>
        <begin position="1"/>
        <end position="17"/>
    </location>
</feature>
<dbReference type="Proteomes" id="UP001443914">
    <property type="component" value="Unassembled WGS sequence"/>
</dbReference>
<sequence>MGKMGSETNSPIQSPSAKRSRDPEDDVYVDNLHSHKRYLSEMMASSLNGLTVGDAMPETIMDSPARSESMFYMRDDMCSQYSPMSEDLDDVRYCETPMSACSSQSESRPTSPVSPYRYKPVGAFCCSPPSTSLPSNGCSGVTGPPPHSRQRGSDTDGRFPSSPSDICHSSDLRKTALLRSVQMRAQPSCSSSYDLSFTAAQEPMHNVEIETRSCSYMKPLDDEREYHLEGCSSMVTSEPSFGSVHESMHNIGAGTPSCSYMKPVEDERGYHVEGCSSMGSSDPVFVQTQEPTPSIEAEPPSCSYTKPLNDGHN</sequence>
<gene>
    <name evidence="2" type="ORF">RND81_02G004700</name>
</gene>
<comment type="caution">
    <text evidence="2">The sequence shown here is derived from an EMBL/GenBank/DDBJ whole genome shotgun (WGS) entry which is preliminary data.</text>
</comment>
<dbReference type="AlphaFoldDB" id="A0AAW1MQJ1"/>
<keyword evidence="3" id="KW-1185">Reference proteome</keyword>
<feature type="region of interest" description="Disordered" evidence="1">
    <location>
        <begin position="1"/>
        <end position="27"/>
    </location>
</feature>
<proteinExistence type="predicted"/>
<evidence type="ECO:0000313" key="2">
    <source>
        <dbReference type="EMBL" id="KAK9747636.1"/>
    </source>
</evidence>
<dbReference type="PANTHER" id="PTHR35717">
    <property type="entry name" value="OS05G0156200 PROTEIN"/>
    <property type="match status" value="1"/>
</dbReference>
<organism evidence="2 3">
    <name type="scientific">Saponaria officinalis</name>
    <name type="common">Common soapwort</name>
    <name type="synonym">Lychnis saponaria</name>
    <dbReference type="NCBI Taxonomy" id="3572"/>
    <lineage>
        <taxon>Eukaryota</taxon>
        <taxon>Viridiplantae</taxon>
        <taxon>Streptophyta</taxon>
        <taxon>Embryophyta</taxon>
        <taxon>Tracheophyta</taxon>
        <taxon>Spermatophyta</taxon>
        <taxon>Magnoliopsida</taxon>
        <taxon>eudicotyledons</taxon>
        <taxon>Gunneridae</taxon>
        <taxon>Pentapetalae</taxon>
        <taxon>Caryophyllales</taxon>
        <taxon>Caryophyllaceae</taxon>
        <taxon>Caryophylleae</taxon>
        <taxon>Saponaria</taxon>
    </lineage>
</organism>
<protein>
    <submittedName>
        <fullName evidence="2">Uncharacterized protein</fullName>
    </submittedName>
</protein>
<feature type="region of interest" description="Disordered" evidence="1">
    <location>
        <begin position="135"/>
        <end position="165"/>
    </location>
</feature>
<reference evidence="2" key="1">
    <citation type="submission" date="2024-03" db="EMBL/GenBank/DDBJ databases">
        <title>WGS assembly of Saponaria officinalis var. Norfolk2.</title>
        <authorList>
            <person name="Jenkins J."/>
            <person name="Shu S."/>
            <person name="Grimwood J."/>
            <person name="Barry K."/>
            <person name="Goodstein D."/>
            <person name="Schmutz J."/>
            <person name="Leebens-Mack J."/>
            <person name="Osbourn A."/>
        </authorList>
    </citation>
    <scope>NUCLEOTIDE SEQUENCE [LARGE SCALE GENOMIC DNA]</scope>
    <source>
        <strain evidence="2">JIC</strain>
    </source>
</reference>
<name>A0AAW1MQJ1_SAPOF</name>
<dbReference type="PANTHER" id="PTHR35717:SF1">
    <property type="entry name" value="OS05G0156200 PROTEIN"/>
    <property type="match status" value="1"/>
</dbReference>
<accession>A0AAW1MQJ1</accession>
<evidence type="ECO:0000256" key="1">
    <source>
        <dbReference type="SAM" id="MobiDB-lite"/>
    </source>
</evidence>
<evidence type="ECO:0000313" key="3">
    <source>
        <dbReference type="Proteomes" id="UP001443914"/>
    </source>
</evidence>